<dbReference type="CDD" id="cd01948">
    <property type="entry name" value="EAL"/>
    <property type="match status" value="1"/>
</dbReference>
<dbReference type="PROSITE" id="PS50883">
    <property type="entry name" value="EAL"/>
    <property type="match status" value="1"/>
</dbReference>
<dbReference type="Gene3D" id="3.20.20.450">
    <property type="entry name" value="EAL domain"/>
    <property type="match status" value="1"/>
</dbReference>
<dbReference type="InterPro" id="IPR029151">
    <property type="entry name" value="Sensor-like_sf"/>
</dbReference>
<dbReference type="RefSeq" id="WP_138564899.1">
    <property type="nucleotide sequence ID" value="NZ_CP040602.1"/>
</dbReference>
<dbReference type="KEGG" id="thig:FE785_06070"/>
<protein>
    <submittedName>
        <fullName evidence="2">EAL domain-containing protein</fullName>
    </submittedName>
</protein>
<dbReference type="GO" id="GO:0071111">
    <property type="term" value="F:cyclic-guanylate-specific phosphodiesterase activity"/>
    <property type="evidence" value="ECO:0007669"/>
    <property type="project" value="InterPro"/>
</dbReference>
<dbReference type="SMART" id="SM00052">
    <property type="entry name" value="EAL"/>
    <property type="match status" value="1"/>
</dbReference>
<dbReference type="PANTHER" id="PTHR33121:SF70">
    <property type="entry name" value="SIGNALING PROTEIN YKOW"/>
    <property type="match status" value="1"/>
</dbReference>
<dbReference type="Pfam" id="PF00563">
    <property type="entry name" value="EAL"/>
    <property type="match status" value="1"/>
</dbReference>
<evidence type="ECO:0000313" key="2">
    <source>
        <dbReference type="EMBL" id="QCU90224.1"/>
    </source>
</evidence>
<evidence type="ECO:0000259" key="1">
    <source>
        <dbReference type="PROSITE" id="PS50883"/>
    </source>
</evidence>
<accession>A0A4P9K5D0</accession>
<organism evidence="2 3">
    <name type="scientific">Thiomicrorhabdus sediminis</name>
    <dbReference type="NCBI Taxonomy" id="2580412"/>
    <lineage>
        <taxon>Bacteria</taxon>
        <taxon>Pseudomonadati</taxon>
        <taxon>Pseudomonadota</taxon>
        <taxon>Gammaproteobacteria</taxon>
        <taxon>Thiotrichales</taxon>
        <taxon>Piscirickettsiaceae</taxon>
        <taxon>Thiomicrorhabdus</taxon>
    </lineage>
</organism>
<feature type="domain" description="EAL" evidence="1">
    <location>
        <begin position="1"/>
        <end position="244"/>
    </location>
</feature>
<dbReference type="PANTHER" id="PTHR33121">
    <property type="entry name" value="CYCLIC DI-GMP PHOSPHODIESTERASE PDEF"/>
    <property type="match status" value="1"/>
</dbReference>
<dbReference type="Gene3D" id="3.30.450.20">
    <property type="entry name" value="PAS domain"/>
    <property type="match status" value="1"/>
</dbReference>
<proteinExistence type="predicted"/>
<evidence type="ECO:0000313" key="3">
    <source>
        <dbReference type="Proteomes" id="UP000304864"/>
    </source>
</evidence>
<keyword evidence="3" id="KW-1185">Reference proteome</keyword>
<dbReference type="AlphaFoldDB" id="A0A4P9K5D0"/>
<dbReference type="InterPro" id="IPR035919">
    <property type="entry name" value="EAL_sf"/>
</dbReference>
<dbReference type="OrthoDB" id="1673646at2"/>
<dbReference type="SUPFAM" id="SSF103190">
    <property type="entry name" value="Sensory domain-like"/>
    <property type="match status" value="1"/>
</dbReference>
<dbReference type="EMBL" id="CP040602">
    <property type="protein sequence ID" value="QCU90224.1"/>
    <property type="molecule type" value="Genomic_DNA"/>
</dbReference>
<dbReference type="InterPro" id="IPR001633">
    <property type="entry name" value="EAL_dom"/>
</dbReference>
<reference evidence="2 3" key="1">
    <citation type="submission" date="2019-05" db="EMBL/GenBank/DDBJ databases">
        <title>Thiomicrorhabdus sediminis sp. nov, a novel sulfur-oxidizing bacterium isolated from coastal sediment.</title>
        <authorList>
            <person name="Liu X."/>
        </authorList>
    </citation>
    <scope>NUCLEOTIDE SEQUENCE [LARGE SCALE GENOMIC DNA]</scope>
    <source>
        <strain evidence="2 3">G1</strain>
    </source>
</reference>
<dbReference type="InterPro" id="IPR050706">
    <property type="entry name" value="Cyclic-di-GMP_PDE-like"/>
</dbReference>
<dbReference type="Proteomes" id="UP000304864">
    <property type="component" value="Chromosome"/>
</dbReference>
<name>A0A4P9K5D0_9GAMM</name>
<dbReference type="SUPFAM" id="SSF141868">
    <property type="entry name" value="EAL domain-like"/>
    <property type="match status" value="1"/>
</dbReference>
<gene>
    <name evidence="2" type="ORF">FE785_06070</name>
</gene>
<sequence length="401" mass="46396">MNIVEFGDKQLFSAFQPIYSFPNQACIGVEALIRGVNKSTQEPLNVYDCLQAPEGLSKTEFIRAINSLHLQNWNDLKTDDIWIFINLDFDSVDKMEDLCLDTIVKKLKVNGRHIVVEVVENEIKDEKLFEELIYRIRKMGCMIALDDFGAGHSNVDRIWKAQPDIVKLDRQVLLEASKSVRSQSILRNLTRLIQQSGSIALLEGIETKEQALLAMDVGVDLVQGFYFAKPEFSFEHVTQGERRLVDITNHYPAYLDERQFVETIQRKGYEALFEPLYQLSNEAHLEQEMLQISNMSFVKRFFILDEEGYQVSEEYALDNADVENTVLKQGKGLCWKNRRYFVKAMENTSRIWVSSPYRSLIDVELCLTVTRVIETTDSKRYVACYDVYYHDKSTQTVQISV</sequence>